<dbReference type="Proteomes" id="UP000215595">
    <property type="component" value="Unassembled WGS sequence"/>
</dbReference>
<sequence length="286" mass="30975">MPAFTPPVGSLTVGLGLKSPHYAEALACSAAGLWFEIHAENYMVDGGARLAWLDAIRRDKPLSIHGVGLSLASEARPDPDHLDRLCDLVDGLEPALVSEHLAWSRHGDVYHPDLLPFPRTRARLACIADNIDEVQTALGRPILIENPSLYLALRGHEMAETEFLTEIVARSGCGLLLDVNNVHVTTHNLGGDARAYIDALPAEAVGEIHLAGHAPDERLGDALLIDSHDAPVSNAVWSLYDHALARLGPRPTLIERDGNVPDFAVLMAERDRALVHYDAQGARLHA</sequence>
<dbReference type="AlphaFoldDB" id="A0A258FN30"/>
<comment type="caution">
    <text evidence="1">The sequence shown here is derived from an EMBL/GenBank/DDBJ whole genome shotgun (WGS) entry which is preliminary data.</text>
</comment>
<name>A0A258FN30_9CAUL</name>
<evidence type="ECO:0000313" key="2">
    <source>
        <dbReference type="Proteomes" id="UP000215595"/>
    </source>
</evidence>
<gene>
    <name evidence="1" type="ORF">B7Z01_07755</name>
</gene>
<organism evidence="1 2">
    <name type="scientific">Brevundimonas subvibrioides</name>
    <dbReference type="NCBI Taxonomy" id="74313"/>
    <lineage>
        <taxon>Bacteria</taxon>
        <taxon>Pseudomonadati</taxon>
        <taxon>Pseudomonadota</taxon>
        <taxon>Alphaproteobacteria</taxon>
        <taxon>Caulobacterales</taxon>
        <taxon>Caulobacteraceae</taxon>
        <taxon>Brevundimonas</taxon>
    </lineage>
</organism>
<proteinExistence type="predicted"/>
<dbReference type="EMBL" id="NCEB01000013">
    <property type="protein sequence ID" value="OYX33885.1"/>
    <property type="molecule type" value="Genomic_DNA"/>
</dbReference>
<dbReference type="PANTHER" id="PTHR42194:SF1">
    <property type="entry name" value="UPF0276 PROTEIN HI_1600"/>
    <property type="match status" value="1"/>
</dbReference>
<accession>A0A258FN30</accession>
<dbReference type="InterPro" id="IPR007801">
    <property type="entry name" value="MbnB/TglH/ChrH"/>
</dbReference>
<dbReference type="NCBIfam" id="NF003818">
    <property type="entry name" value="PRK05409.1"/>
    <property type="match status" value="1"/>
</dbReference>
<protein>
    <submittedName>
        <fullName evidence="1">Uncharacterized protein</fullName>
    </submittedName>
</protein>
<dbReference type="PANTHER" id="PTHR42194">
    <property type="entry name" value="UPF0276 PROTEIN HI_1600"/>
    <property type="match status" value="1"/>
</dbReference>
<dbReference type="InterPro" id="IPR036237">
    <property type="entry name" value="Xyl_isomerase-like_sf"/>
</dbReference>
<evidence type="ECO:0000313" key="1">
    <source>
        <dbReference type="EMBL" id="OYX33885.1"/>
    </source>
</evidence>
<dbReference type="SUPFAM" id="SSF51658">
    <property type="entry name" value="Xylose isomerase-like"/>
    <property type="match status" value="1"/>
</dbReference>
<dbReference type="Gene3D" id="3.20.20.150">
    <property type="entry name" value="Divalent-metal-dependent TIM barrel enzymes"/>
    <property type="match status" value="1"/>
</dbReference>
<reference evidence="1 2" key="1">
    <citation type="submission" date="2017-03" db="EMBL/GenBank/DDBJ databases">
        <title>Lifting the veil on microbial sulfur biogeochemistry in mining wastewaters.</title>
        <authorList>
            <person name="Kantor R.S."/>
            <person name="Colenbrander Nelson T."/>
            <person name="Marshall S."/>
            <person name="Bennett D."/>
            <person name="Apte S."/>
            <person name="Camacho D."/>
            <person name="Thomas B.C."/>
            <person name="Warren L.A."/>
            <person name="Banfield J.F."/>
        </authorList>
    </citation>
    <scope>NUCLEOTIDE SEQUENCE [LARGE SCALE GENOMIC DNA]</scope>
    <source>
        <strain evidence="1">32-69-9</strain>
    </source>
</reference>
<dbReference type="Pfam" id="PF05114">
    <property type="entry name" value="MbnB_TglH_ChrH"/>
    <property type="match status" value="1"/>
</dbReference>